<comment type="caution">
    <text evidence="2">The sequence shown here is derived from an EMBL/GenBank/DDBJ whole genome shotgun (WGS) entry which is preliminary data.</text>
</comment>
<name>A0A2S6FFR0_9PSED</name>
<gene>
    <name evidence="2" type="ORF">CD175_21780</name>
</gene>
<feature type="region of interest" description="Disordered" evidence="1">
    <location>
        <begin position="66"/>
        <end position="86"/>
    </location>
</feature>
<evidence type="ECO:0000313" key="3">
    <source>
        <dbReference type="Proteomes" id="UP000238541"/>
    </source>
</evidence>
<dbReference type="EMBL" id="NIRS01000006">
    <property type="protein sequence ID" value="PPK36256.1"/>
    <property type="molecule type" value="Genomic_DNA"/>
</dbReference>
<dbReference type="Proteomes" id="UP000238541">
    <property type="component" value="Unassembled WGS sequence"/>
</dbReference>
<proteinExistence type="predicted"/>
<protein>
    <submittedName>
        <fullName evidence="2">Uncharacterized protein</fullName>
    </submittedName>
</protein>
<reference evidence="3" key="1">
    <citation type="submission" date="2017-06" db="EMBL/GenBank/DDBJ databases">
        <authorList>
            <person name="Furmanczyk E.M."/>
        </authorList>
    </citation>
    <scope>NUCLEOTIDE SEQUENCE [LARGE SCALE GENOMIC DNA]</scope>
    <source>
        <strain evidence="3">AP3_16</strain>
    </source>
</reference>
<evidence type="ECO:0000313" key="2">
    <source>
        <dbReference type="EMBL" id="PPK36256.1"/>
    </source>
</evidence>
<evidence type="ECO:0000256" key="1">
    <source>
        <dbReference type="SAM" id="MobiDB-lite"/>
    </source>
</evidence>
<organism evidence="2 3">
    <name type="scientific">Pseudomonas laurylsulfatiphila</name>
    <dbReference type="NCBI Taxonomy" id="2011015"/>
    <lineage>
        <taxon>Bacteria</taxon>
        <taxon>Pseudomonadati</taxon>
        <taxon>Pseudomonadota</taxon>
        <taxon>Gammaproteobacteria</taxon>
        <taxon>Pseudomonadales</taxon>
        <taxon>Pseudomonadaceae</taxon>
        <taxon>Pseudomonas</taxon>
    </lineage>
</organism>
<keyword evidence="3" id="KW-1185">Reference proteome</keyword>
<dbReference type="AlphaFoldDB" id="A0A2S6FFR0"/>
<sequence>MKGFLWQGGLLWRGSLLPLGCEAAPNTTELHQASSLDYSFSTAAPGRGSVGGSKLPRHKVQCSQLSLNAARSPARTGSNHSLSWRS</sequence>
<accession>A0A2S6FFR0</accession>